<gene>
    <name evidence="1" type="ORF">EZS28_053769</name>
</gene>
<sequence length="25" mass="2824">SFDVLVDIKISGYVEDVPPDQYPLD</sequence>
<protein>
    <submittedName>
        <fullName evidence="1">Uncharacterized protein</fullName>
    </submittedName>
</protein>
<feature type="non-terminal residue" evidence="1">
    <location>
        <position position="1"/>
    </location>
</feature>
<evidence type="ECO:0000313" key="2">
    <source>
        <dbReference type="Proteomes" id="UP000324800"/>
    </source>
</evidence>
<organism evidence="1 2">
    <name type="scientific">Streblomastix strix</name>
    <dbReference type="NCBI Taxonomy" id="222440"/>
    <lineage>
        <taxon>Eukaryota</taxon>
        <taxon>Metamonada</taxon>
        <taxon>Preaxostyla</taxon>
        <taxon>Oxymonadida</taxon>
        <taxon>Streblomastigidae</taxon>
        <taxon>Streblomastix</taxon>
    </lineage>
</organism>
<proteinExistence type="predicted"/>
<comment type="caution">
    <text evidence="1">The sequence shown here is derived from an EMBL/GenBank/DDBJ whole genome shotgun (WGS) entry which is preliminary data.</text>
</comment>
<dbReference type="Proteomes" id="UP000324800">
    <property type="component" value="Unassembled WGS sequence"/>
</dbReference>
<evidence type="ECO:0000313" key="1">
    <source>
        <dbReference type="EMBL" id="KAA6327969.1"/>
    </source>
</evidence>
<accession>A0A5J4R2N3</accession>
<dbReference type="AlphaFoldDB" id="A0A5J4R2N3"/>
<dbReference type="EMBL" id="SNRW01043438">
    <property type="protein sequence ID" value="KAA6327969.1"/>
    <property type="molecule type" value="Genomic_DNA"/>
</dbReference>
<name>A0A5J4R2N3_9EUKA</name>
<reference evidence="1 2" key="1">
    <citation type="submission" date="2019-03" db="EMBL/GenBank/DDBJ databases">
        <title>Single cell metagenomics reveals metabolic interactions within the superorganism composed of flagellate Streblomastix strix and complex community of Bacteroidetes bacteria on its surface.</title>
        <authorList>
            <person name="Treitli S.C."/>
            <person name="Kolisko M."/>
            <person name="Husnik F."/>
            <person name="Keeling P."/>
            <person name="Hampl V."/>
        </authorList>
    </citation>
    <scope>NUCLEOTIDE SEQUENCE [LARGE SCALE GENOMIC DNA]</scope>
    <source>
        <strain evidence="1">ST1C</strain>
    </source>
</reference>